<proteinExistence type="predicted"/>
<evidence type="ECO:0000256" key="1">
    <source>
        <dbReference type="SAM" id="Phobius"/>
    </source>
</evidence>
<gene>
    <name evidence="2" type="ORF">HII17_00280</name>
</gene>
<dbReference type="EMBL" id="JABBXH010000001">
    <property type="protein sequence ID" value="NMP29981.1"/>
    <property type="molecule type" value="Genomic_DNA"/>
</dbReference>
<dbReference type="Pfam" id="PF12279">
    <property type="entry name" value="DUF3619"/>
    <property type="match status" value="1"/>
</dbReference>
<dbReference type="InterPro" id="IPR022064">
    <property type="entry name" value="DUF3619"/>
</dbReference>
<reference evidence="2 3" key="1">
    <citation type="submission" date="2020-04" db="EMBL/GenBank/DDBJ databases">
        <title>Thalassotalea sp. M1531, isolated from the surface of marine red alga.</title>
        <authorList>
            <person name="Pang L."/>
            <person name="Lu D.-C."/>
        </authorList>
    </citation>
    <scope>NUCLEOTIDE SEQUENCE [LARGE SCALE GENOMIC DNA]</scope>
    <source>
        <strain evidence="2 3">M1531</strain>
    </source>
</reference>
<dbReference type="AlphaFoldDB" id="A0A7Y0L8W5"/>
<evidence type="ECO:0000313" key="2">
    <source>
        <dbReference type="EMBL" id="NMP29981.1"/>
    </source>
</evidence>
<name>A0A7Y0L8W5_9GAMM</name>
<organism evidence="2 3">
    <name type="scientific">Thalassotalea algicola</name>
    <dbReference type="NCBI Taxonomy" id="2716224"/>
    <lineage>
        <taxon>Bacteria</taxon>
        <taxon>Pseudomonadati</taxon>
        <taxon>Pseudomonadota</taxon>
        <taxon>Gammaproteobacteria</taxon>
        <taxon>Alteromonadales</taxon>
        <taxon>Colwelliaceae</taxon>
        <taxon>Thalassotalea</taxon>
    </lineage>
</organism>
<keyword evidence="1" id="KW-0812">Transmembrane</keyword>
<keyword evidence="1" id="KW-0472">Membrane</keyword>
<sequence>MTTPNEQRLNERINQQLDQEVEQLDIGKVNAIAEARRTALAKVGNSRLHFSQVPMQFVHWLFNAKIMTPIALAVCLAILVNYIPQPTDQATPVAAIQPLPLALIADDIPSEDLAFLQELEFATWLSEQAATKEVAL</sequence>
<accession>A0A7Y0L8W5</accession>
<feature type="transmembrane region" description="Helical" evidence="1">
    <location>
        <begin position="57"/>
        <end position="80"/>
    </location>
</feature>
<keyword evidence="3" id="KW-1185">Reference proteome</keyword>
<dbReference type="RefSeq" id="WP_169073335.1">
    <property type="nucleotide sequence ID" value="NZ_JABBXH010000001.1"/>
</dbReference>
<comment type="caution">
    <text evidence="2">The sequence shown here is derived from an EMBL/GenBank/DDBJ whole genome shotgun (WGS) entry which is preliminary data.</text>
</comment>
<evidence type="ECO:0000313" key="3">
    <source>
        <dbReference type="Proteomes" id="UP000568664"/>
    </source>
</evidence>
<dbReference type="Proteomes" id="UP000568664">
    <property type="component" value="Unassembled WGS sequence"/>
</dbReference>
<keyword evidence="1" id="KW-1133">Transmembrane helix</keyword>
<protein>
    <submittedName>
        <fullName evidence="2">DUF3619 family protein</fullName>
    </submittedName>
</protein>